<dbReference type="InterPro" id="IPR042481">
    <property type="entry name" value="CCDC57"/>
</dbReference>
<keyword evidence="1" id="KW-0175">Coiled coil</keyword>
<sequence length="829" mass="95684">MDPQPDLLQRPLDKQPQTTLKQEELADSCRLQLLLETNEREIRSLYAASVLKHHHKHQLYMELCSGFKALQDDFVYNTRLLKERDVELESLDKTMTDLQTHIYQREHCIDELKIALAERLSESSMLKAAMRETDLEHQQELQRLRHTHDNEIKDIQEKIRQLMEELESEKVEYEVKIKAAKFDLDHLRTELNSEIEILKKKQKSEIHAQKRSFEIEITDARQQVVKRDTEINALKKTLELHKADLDGQKSICSDMEKQLRKAKWEMMDTNNLTASRIAELESVIRLGDEEAASESAKFDETVTHIKQEGAHQKNMMMAQIESLKIQLSTMDTKMADMTKGIAIEQSQHQTLVLSLNEELQTKKHKLISLHEQFEALESTLREAIINHETELDVKGKDAAHLHTTISRLEADLNNRCDNIRFLKNEITEISEENRKLNAQFIQDNLNCKKTFQEQIRQQELNSNNYAKSLAEKLKAAQDEIHALKTSSQGENIPIEQLDHQTRLNLTNENSQLRAIVKSMRQEMEMLQFQLIENSKDEYMPASPPTFRNNANIESLFVKDDKICFDEEDETSERYTGNRGWAAPYSKPTPQSDQTEAHQLQKQILGLQSLLALKQKLIDELLDSQSAAHARLDSTVRKSILADTGHQAKSGLYDPYLNVDSTRRVYDESEALRRRLNSSVNELREMAREKDHLIDMSNSLRAEMRMSGKNSVQRSDRSTQTMEETLPQKTRKHIVTSVITSQKQAIQPTTATFSPPLLSNPPTHPLQHIETSPSKHHQQPLLLPSKHDTSSISKPALTHVVTVPQRKKLHVASLRSRGVRNWNDKNDTSR</sequence>
<feature type="coiled-coil region" evidence="1">
    <location>
        <begin position="466"/>
        <end position="522"/>
    </location>
</feature>
<accession>A0ABQ8FKG6</accession>
<comment type="caution">
    <text evidence="3">The sequence shown here is derived from an EMBL/GenBank/DDBJ whole genome shotgun (WGS) entry which is preliminary data.</text>
</comment>
<feature type="region of interest" description="Disordered" evidence="2">
    <location>
        <begin position="750"/>
        <end position="790"/>
    </location>
</feature>
<feature type="coiled-coil region" evidence="1">
    <location>
        <begin position="405"/>
        <end position="439"/>
    </location>
</feature>
<evidence type="ECO:0000256" key="1">
    <source>
        <dbReference type="SAM" id="Coils"/>
    </source>
</evidence>
<feature type="region of interest" description="Disordered" evidence="2">
    <location>
        <begin position="568"/>
        <end position="592"/>
    </location>
</feature>
<proteinExistence type="predicted"/>
<organism evidence="3 4">
    <name type="scientific">Batrachochytrium salamandrivorans</name>
    <dbReference type="NCBI Taxonomy" id="1357716"/>
    <lineage>
        <taxon>Eukaryota</taxon>
        <taxon>Fungi</taxon>
        <taxon>Fungi incertae sedis</taxon>
        <taxon>Chytridiomycota</taxon>
        <taxon>Chytridiomycota incertae sedis</taxon>
        <taxon>Chytridiomycetes</taxon>
        <taxon>Rhizophydiales</taxon>
        <taxon>Rhizophydiales incertae sedis</taxon>
        <taxon>Batrachochytrium</taxon>
    </lineage>
</organism>
<name>A0ABQ8FKG6_9FUNG</name>
<dbReference type="PANTHER" id="PTHR46725">
    <property type="entry name" value="COILED-COIL DOMAIN-CONTAINING PROTEIN 57"/>
    <property type="match status" value="1"/>
</dbReference>
<reference evidence="3 4" key="1">
    <citation type="submission" date="2021-02" db="EMBL/GenBank/DDBJ databases">
        <title>Variation within the Batrachochytrium salamandrivorans European outbreak.</title>
        <authorList>
            <person name="Kelly M."/>
            <person name="Pasmans F."/>
            <person name="Shea T.P."/>
            <person name="Munoz J.F."/>
            <person name="Carranza S."/>
            <person name="Cuomo C.A."/>
            <person name="Martel A."/>
        </authorList>
    </citation>
    <scope>NUCLEOTIDE SEQUENCE [LARGE SCALE GENOMIC DNA]</scope>
    <source>
        <strain evidence="3 4">AMFP18/2</strain>
    </source>
</reference>
<feature type="compositionally biased region" description="Polar residues" evidence="2">
    <location>
        <begin position="707"/>
        <end position="722"/>
    </location>
</feature>
<dbReference type="EMBL" id="JAFCIX010000059">
    <property type="protein sequence ID" value="KAH6599827.1"/>
    <property type="molecule type" value="Genomic_DNA"/>
</dbReference>
<protein>
    <submittedName>
        <fullName evidence="3">Uncharacterized protein</fullName>
    </submittedName>
</protein>
<feature type="region of interest" description="Disordered" evidence="2">
    <location>
        <begin position="706"/>
        <end position="730"/>
    </location>
</feature>
<evidence type="ECO:0000313" key="3">
    <source>
        <dbReference type="EMBL" id="KAH6599827.1"/>
    </source>
</evidence>
<keyword evidence="4" id="KW-1185">Reference proteome</keyword>
<gene>
    <name evidence="3" type="ORF">BASA50_002758</name>
</gene>
<evidence type="ECO:0000256" key="2">
    <source>
        <dbReference type="SAM" id="MobiDB-lite"/>
    </source>
</evidence>
<dbReference type="PANTHER" id="PTHR46725:SF1">
    <property type="entry name" value="COILED-COIL DOMAIN-CONTAINING PROTEIN 57"/>
    <property type="match status" value="1"/>
</dbReference>
<feature type="coiled-coil region" evidence="1">
    <location>
        <begin position="138"/>
        <end position="183"/>
    </location>
</feature>
<dbReference type="Proteomes" id="UP001648503">
    <property type="component" value="Unassembled WGS sequence"/>
</dbReference>
<evidence type="ECO:0000313" key="4">
    <source>
        <dbReference type="Proteomes" id="UP001648503"/>
    </source>
</evidence>